<evidence type="ECO:0000256" key="5">
    <source>
        <dbReference type="ARBA" id="ARBA00022660"/>
    </source>
</evidence>
<keyword evidence="5 17" id="KW-0679">Respiratory chain</keyword>
<dbReference type="SUPFAM" id="SSF81464">
    <property type="entry name" value="Cytochrome c oxidase subunit II-like, transmembrane region"/>
    <property type="match status" value="1"/>
</dbReference>
<dbReference type="RefSeq" id="WP_144309665.1">
    <property type="nucleotide sequence ID" value="NZ_VMNK01000009.1"/>
</dbReference>
<dbReference type="PANTHER" id="PTHR22888:SF9">
    <property type="entry name" value="CYTOCHROME C OXIDASE SUBUNIT 2"/>
    <property type="match status" value="1"/>
</dbReference>
<keyword evidence="10 19" id="KW-1133">Transmembrane helix</keyword>
<protein>
    <recommendedName>
        <fullName evidence="18">Cytochrome c oxidase subunit 2</fullName>
        <ecNumber evidence="18">7.1.1.9</ecNumber>
    </recommendedName>
</protein>
<dbReference type="Gene3D" id="2.60.40.420">
    <property type="entry name" value="Cupredoxins - blue copper proteins"/>
    <property type="match status" value="1"/>
</dbReference>
<keyword evidence="6 17" id="KW-0812">Transmembrane</keyword>
<evidence type="ECO:0000256" key="13">
    <source>
        <dbReference type="ARBA" id="ARBA00023136"/>
    </source>
</evidence>
<evidence type="ECO:0000256" key="20">
    <source>
        <dbReference type="SAM" id="SignalP"/>
    </source>
</evidence>
<dbReference type="GO" id="GO:0020037">
    <property type="term" value="F:heme binding"/>
    <property type="evidence" value="ECO:0007669"/>
    <property type="project" value="InterPro"/>
</dbReference>
<evidence type="ECO:0000259" key="23">
    <source>
        <dbReference type="PROSITE" id="PS51007"/>
    </source>
</evidence>
<evidence type="ECO:0000256" key="1">
    <source>
        <dbReference type="ARBA" id="ARBA00004141"/>
    </source>
</evidence>
<dbReference type="GO" id="GO:0004129">
    <property type="term" value="F:cytochrome-c oxidase activity"/>
    <property type="evidence" value="ECO:0007669"/>
    <property type="project" value="UniProtKB-EC"/>
</dbReference>
<dbReference type="GO" id="GO:0042773">
    <property type="term" value="P:ATP synthesis coupled electron transport"/>
    <property type="evidence" value="ECO:0007669"/>
    <property type="project" value="TreeGrafter"/>
</dbReference>
<evidence type="ECO:0000256" key="19">
    <source>
        <dbReference type="SAM" id="Phobius"/>
    </source>
</evidence>
<dbReference type="GO" id="GO:0005886">
    <property type="term" value="C:plasma membrane"/>
    <property type="evidence" value="ECO:0007669"/>
    <property type="project" value="UniProtKB-SubCell"/>
</dbReference>
<dbReference type="InterPro" id="IPR036909">
    <property type="entry name" value="Cyt_c-like_dom_sf"/>
</dbReference>
<comment type="function">
    <text evidence="14 18">Subunits I and II form the functional core of the enzyme complex. Electrons originating in cytochrome c are transferred via heme a and Cu(A) to the binuclear center formed by heme a3 and Cu(B).</text>
</comment>
<keyword evidence="11 16" id="KW-0408">Iron</keyword>
<name>A0A557QST7_9RHOO</name>
<keyword evidence="3 17" id="KW-0813">Transport</keyword>
<dbReference type="AlphaFoldDB" id="A0A557QST7"/>
<feature type="domain" description="Cytochrome oxidase subunit II transmembrane region profile" evidence="22">
    <location>
        <begin position="21"/>
        <end position="116"/>
    </location>
</feature>
<sequence>MSVLARFAVTALSAVPAAGAWAEQSSVNLQTPVTSVATEIYDMHTLMMIICLVIFVAVFGVMFWSVFHHRKSKGAVAAHFHENTMVEIAWTVIPVLILLGMAWPATKTVISMKDTSNPDITIKATGYQWKWGYNYIKGEGEGIQFVSNMSTPQDQIQGRAAKGEHYLLEVDNPVVVPVGKKVRILLTANDVIHAWWVPALGVKQDAIPGFIRDTWFRADKEGVYRGNCAELCGKDHGFMPIEVHVLSADKYSAWVADQQGKLAATKEDPNKEWALQELVAKGEQVFAANCAACHQADGKGMPPAFPPLDGSPIVQGDKAEQIKVVMQGRDGTAMAAFGKQLSATDLAAVITYTRNAWSNQTGEAIQPAEITAALN</sequence>
<evidence type="ECO:0000256" key="15">
    <source>
        <dbReference type="ARBA" id="ARBA00047816"/>
    </source>
</evidence>
<dbReference type="OrthoDB" id="9781261at2"/>
<evidence type="ECO:0000256" key="2">
    <source>
        <dbReference type="ARBA" id="ARBA00007866"/>
    </source>
</evidence>
<evidence type="ECO:0000256" key="7">
    <source>
        <dbReference type="ARBA" id="ARBA00022723"/>
    </source>
</evidence>
<evidence type="ECO:0000313" key="24">
    <source>
        <dbReference type="EMBL" id="TVO55980.1"/>
    </source>
</evidence>
<dbReference type="GO" id="GO:0016491">
    <property type="term" value="F:oxidoreductase activity"/>
    <property type="evidence" value="ECO:0007669"/>
    <property type="project" value="UniProtKB-KW"/>
</dbReference>
<dbReference type="InterPro" id="IPR014222">
    <property type="entry name" value="Cyt_c_oxidase_su2"/>
</dbReference>
<dbReference type="EC" id="7.1.1.9" evidence="18"/>
<dbReference type="EMBL" id="VMNK01000009">
    <property type="protein sequence ID" value="TVO55980.1"/>
    <property type="molecule type" value="Genomic_DNA"/>
</dbReference>
<comment type="similarity">
    <text evidence="2 17">Belongs to the cytochrome c oxidase subunit 2 family.</text>
</comment>
<reference evidence="24 25" key="1">
    <citation type="submission" date="2019-07" db="EMBL/GenBank/DDBJ databases">
        <title>The pathways for chlorine oxyanion respiration interact through the shared metabolite chlorate.</title>
        <authorList>
            <person name="Barnum T.P."/>
            <person name="Cheng Y."/>
            <person name="Hill K.A."/>
            <person name="Lucas L.N."/>
            <person name="Carlson H.K."/>
            <person name="Coates J.D."/>
        </authorList>
    </citation>
    <scope>NUCLEOTIDE SEQUENCE [LARGE SCALE GENOMIC DNA]</scope>
    <source>
        <strain evidence="24 25">SFB-3</strain>
    </source>
</reference>
<evidence type="ECO:0000256" key="3">
    <source>
        <dbReference type="ARBA" id="ARBA00022448"/>
    </source>
</evidence>
<comment type="caution">
    <text evidence="24">The sequence shown here is derived from an EMBL/GenBank/DDBJ whole genome shotgun (WGS) entry which is preliminary data.</text>
</comment>
<evidence type="ECO:0000313" key="25">
    <source>
        <dbReference type="Proteomes" id="UP000319502"/>
    </source>
</evidence>
<feature type="signal peptide" evidence="20">
    <location>
        <begin position="1"/>
        <end position="22"/>
    </location>
</feature>
<keyword evidence="24" id="KW-0560">Oxidoreductase</keyword>
<keyword evidence="8" id="KW-1278">Translocase</keyword>
<keyword evidence="25" id="KW-1185">Reference proteome</keyword>
<keyword evidence="13 19" id="KW-0472">Membrane</keyword>
<evidence type="ECO:0000256" key="6">
    <source>
        <dbReference type="ARBA" id="ARBA00022692"/>
    </source>
</evidence>
<dbReference type="PROSITE" id="PS50999">
    <property type="entry name" value="COX2_TM"/>
    <property type="match status" value="1"/>
</dbReference>
<dbReference type="SUPFAM" id="SSF49503">
    <property type="entry name" value="Cupredoxins"/>
    <property type="match status" value="1"/>
</dbReference>
<gene>
    <name evidence="24" type="primary">coxB</name>
    <name evidence="24" type="ORF">FHP91_11060</name>
</gene>
<dbReference type="PROSITE" id="PS50857">
    <property type="entry name" value="COX2_CUA"/>
    <property type="match status" value="1"/>
</dbReference>
<comment type="subcellular location">
    <subcellularLocation>
        <location evidence="17">Cell membrane</location>
        <topology evidence="17">Multi-pass membrane protein</topology>
    </subcellularLocation>
    <subcellularLocation>
        <location evidence="1">Membrane</location>
        <topology evidence="1">Multi-pass membrane protein</topology>
    </subcellularLocation>
</comment>
<dbReference type="NCBIfam" id="TIGR02866">
    <property type="entry name" value="CoxB"/>
    <property type="match status" value="1"/>
</dbReference>
<dbReference type="SUPFAM" id="SSF46626">
    <property type="entry name" value="Cytochrome c"/>
    <property type="match status" value="1"/>
</dbReference>
<evidence type="ECO:0000256" key="18">
    <source>
        <dbReference type="RuleBase" id="RU004024"/>
    </source>
</evidence>
<evidence type="ECO:0000256" key="16">
    <source>
        <dbReference type="PROSITE-ProRule" id="PRU00433"/>
    </source>
</evidence>
<dbReference type="Gene3D" id="1.10.287.90">
    <property type="match status" value="1"/>
</dbReference>
<evidence type="ECO:0000256" key="8">
    <source>
        <dbReference type="ARBA" id="ARBA00022967"/>
    </source>
</evidence>
<comment type="catalytic activity">
    <reaction evidence="15 18">
        <text>4 Fe(II)-[cytochrome c] + O2 + 8 H(+)(in) = 4 Fe(III)-[cytochrome c] + 2 H2O + 4 H(+)(out)</text>
        <dbReference type="Rhea" id="RHEA:11436"/>
        <dbReference type="Rhea" id="RHEA-COMP:10350"/>
        <dbReference type="Rhea" id="RHEA-COMP:14399"/>
        <dbReference type="ChEBI" id="CHEBI:15377"/>
        <dbReference type="ChEBI" id="CHEBI:15378"/>
        <dbReference type="ChEBI" id="CHEBI:15379"/>
        <dbReference type="ChEBI" id="CHEBI:29033"/>
        <dbReference type="ChEBI" id="CHEBI:29034"/>
        <dbReference type="EC" id="7.1.1.9"/>
    </reaction>
</comment>
<dbReference type="Gene3D" id="1.10.760.10">
    <property type="entry name" value="Cytochrome c-like domain"/>
    <property type="match status" value="1"/>
</dbReference>
<evidence type="ECO:0000259" key="21">
    <source>
        <dbReference type="PROSITE" id="PS50857"/>
    </source>
</evidence>
<comment type="cofactor">
    <cofactor evidence="18">
        <name>Cu cation</name>
        <dbReference type="ChEBI" id="CHEBI:23378"/>
    </cofactor>
    <text evidence="18">Binds a copper A center.</text>
</comment>
<dbReference type="InterPro" id="IPR036257">
    <property type="entry name" value="Cyt_c_oxidase_su2_TM_sf"/>
</dbReference>
<dbReference type="PRINTS" id="PR01166">
    <property type="entry name" value="CYCOXIDASEII"/>
</dbReference>
<organism evidence="24 25">
    <name type="scientific">Denitromonas halophila</name>
    <dbReference type="NCBI Taxonomy" id="1629404"/>
    <lineage>
        <taxon>Bacteria</taxon>
        <taxon>Pseudomonadati</taxon>
        <taxon>Pseudomonadota</taxon>
        <taxon>Betaproteobacteria</taxon>
        <taxon>Rhodocyclales</taxon>
        <taxon>Zoogloeaceae</taxon>
        <taxon>Denitromonas</taxon>
    </lineage>
</organism>
<dbReference type="Proteomes" id="UP000319502">
    <property type="component" value="Unassembled WGS sequence"/>
</dbReference>
<evidence type="ECO:0000259" key="22">
    <source>
        <dbReference type="PROSITE" id="PS50999"/>
    </source>
</evidence>
<feature type="transmembrane region" description="Helical" evidence="19">
    <location>
        <begin position="46"/>
        <end position="67"/>
    </location>
</feature>
<evidence type="ECO:0000256" key="10">
    <source>
        <dbReference type="ARBA" id="ARBA00022989"/>
    </source>
</evidence>
<dbReference type="Pfam" id="PF00116">
    <property type="entry name" value="COX2"/>
    <property type="match status" value="1"/>
</dbReference>
<evidence type="ECO:0000256" key="17">
    <source>
        <dbReference type="RuleBase" id="RU000456"/>
    </source>
</evidence>
<accession>A0A557QST7</accession>
<dbReference type="InterPro" id="IPR002429">
    <property type="entry name" value="CcO_II-like_C"/>
</dbReference>
<keyword evidence="12 18" id="KW-0186">Copper</keyword>
<dbReference type="InterPro" id="IPR011759">
    <property type="entry name" value="Cyt_c_oxidase_su2_TM_dom"/>
</dbReference>
<evidence type="ECO:0000256" key="9">
    <source>
        <dbReference type="ARBA" id="ARBA00022982"/>
    </source>
</evidence>
<feature type="domain" description="Cytochrome c" evidence="23">
    <location>
        <begin position="277"/>
        <end position="357"/>
    </location>
</feature>
<dbReference type="GO" id="GO:0005507">
    <property type="term" value="F:copper ion binding"/>
    <property type="evidence" value="ECO:0007669"/>
    <property type="project" value="InterPro"/>
</dbReference>
<evidence type="ECO:0000256" key="4">
    <source>
        <dbReference type="ARBA" id="ARBA00022617"/>
    </source>
</evidence>
<keyword evidence="4 16" id="KW-0349">Heme</keyword>
<evidence type="ECO:0000256" key="11">
    <source>
        <dbReference type="ARBA" id="ARBA00023004"/>
    </source>
</evidence>
<evidence type="ECO:0000256" key="14">
    <source>
        <dbReference type="ARBA" id="ARBA00024688"/>
    </source>
</evidence>
<dbReference type="PANTHER" id="PTHR22888">
    <property type="entry name" value="CYTOCHROME C OXIDASE, SUBUNIT II"/>
    <property type="match status" value="1"/>
</dbReference>
<evidence type="ECO:0000256" key="12">
    <source>
        <dbReference type="ARBA" id="ARBA00023008"/>
    </source>
</evidence>
<feature type="chain" id="PRO_5021859253" description="Cytochrome c oxidase subunit 2" evidence="20">
    <location>
        <begin position="23"/>
        <end position="375"/>
    </location>
</feature>
<dbReference type="InterPro" id="IPR001505">
    <property type="entry name" value="Copper_CuA"/>
</dbReference>
<dbReference type="InterPro" id="IPR045187">
    <property type="entry name" value="CcO_II"/>
</dbReference>
<dbReference type="InterPro" id="IPR009056">
    <property type="entry name" value="Cyt_c-like_dom"/>
</dbReference>
<dbReference type="PROSITE" id="PS00078">
    <property type="entry name" value="COX2"/>
    <property type="match status" value="1"/>
</dbReference>
<keyword evidence="7 16" id="KW-0479">Metal-binding</keyword>
<dbReference type="PROSITE" id="PS51007">
    <property type="entry name" value="CYTC"/>
    <property type="match status" value="1"/>
</dbReference>
<proteinExistence type="inferred from homology"/>
<feature type="transmembrane region" description="Helical" evidence="19">
    <location>
        <begin position="88"/>
        <end position="106"/>
    </location>
</feature>
<dbReference type="Pfam" id="PF02790">
    <property type="entry name" value="COX2_TM"/>
    <property type="match status" value="1"/>
</dbReference>
<dbReference type="InterPro" id="IPR008972">
    <property type="entry name" value="Cupredoxin"/>
</dbReference>
<keyword evidence="20" id="KW-0732">Signal</keyword>
<dbReference type="Pfam" id="PF13442">
    <property type="entry name" value="Cytochrome_CBB3"/>
    <property type="match status" value="1"/>
</dbReference>
<feature type="domain" description="Cytochrome oxidase subunit II copper A binding" evidence="21">
    <location>
        <begin position="117"/>
        <end position="257"/>
    </location>
</feature>
<keyword evidence="9 17" id="KW-0249">Electron transport</keyword>